<dbReference type="Proteomes" id="UP000799437">
    <property type="component" value="Unassembled WGS sequence"/>
</dbReference>
<dbReference type="GeneID" id="54486677"/>
<dbReference type="OrthoDB" id="5422320at2759"/>
<feature type="compositionally biased region" description="Basic and acidic residues" evidence="1">
    <location>
        <begin position="107"/>
        <end position="130"/>
    </location>
</feature>
<gene>
    <name evidence="2" type="ORF">EJ05DRAFT_487543</name>
</gene>
<feature type="compositionally biased region" description="Polar residues" evidence="1">
    <location>
        <begin position="138"/>
        <end position="152"/>
    </location>
</feature>
<dbReference type="PANTHER" id="PTHR40642:SF1">
    <property type="entry name" value="YALI0F31295P"/>
    <property type="match status" value="1"/>
</dbReference>
<feature type="compositionally biased region" description="Basic residues" evidence="1">
    <location>
        <begin position="82"/>
        <end position="93"/>
    </location>
</feature>
<feature type="region of interest" description="Disordered" evidence="1">
    <location>
        <begin position="107"/>
        <end position="246"/>
    </location>
</feature>
<dbReference type="InterPro" id="IPR024526">
    <property type="entry name" value="DUF3807"/>
</dbReference>
<feature type="compositionally biased region" description="Basic residues" evidence="1">
    <location>
        <begin position="191"/>
        <end position="207"/>
    </location>
</feature>
<dbReference type="AlphaFoldDB" id="A0A6A6W185"/>
<sequence>MSLTFNIPTVTEDDLRQFGLVHFPSASLPESFFYEQWNDEYRYDDDDDGLGYYDDGVKRTLTDEQIAIFRSSEVKQILAKRQKNYERNKRRNANRVEQKRKAAEMLVAKHKDAASSHHDSIPSAESRETTDQLDAEQETSLQTETRTDNQLENSDEDISAGAAAVTPISTPSSYGRDADGQRSTNIFQKTVSKRLKRKQARQRHKHRREAETEEKAQRALDRAEPTPRRIARELDQTTESKIELDY</sequence>
<proteinExistence type="predicted"/>
<evidence type="ECO:0000313" key="3">
    <source>
        <dbReference type="Proteomes" id="UP000799437"/>
    </source>
</evidence>
<protein>
    <submittedName>
        <fullName evidence="2">Uncharacterized protein</fullName>
    </submittedName>
</protein>
<feature type="compositionally biased region" description="Basic and acidic residues" evidence="1">
    <location>
        <begin position="208"/>
        <end position="246"/>
    </location>
</feature>
<dbReference type="EMBL" id="ML996575">
    <property type="protein sequence ID" value="KAF2756678.1"/>
    <property type="molecule type" value="Genomic_DNA"/>
</dbReference>
<name>A0A6A6W185_9PEZI</name>
<dbReference type="PANTHER" id="PTHR40642">
    <property type="entry name" value="YALI0F31295P"/>
    <property type="match status" value="1"/>
</dbReference>
<feature type="compositionally biased region" description="Polar residues" evidence="1">
    <location>
        <begin position="181"/>
        <end position="190"/>
    </location>
</feature>
<accession>A0A6A6W185</accession>
<evidence type="ECO:0000256" key="1">
    <source>
        <dbReference type="SAM" id="MobiDB-lite"/>
    </source>
</evidence>
<dbReference type="RefSeq" id="XP_033599129.1">
    <property type="nucleotide sequence ID" value="XM_033745623.1"/>
</dbReference>
<dbReference type="Pfam" id="PF12720">
    <property type="entry name" value="DUF3807"/>
    <property type="match status" value="1"/>
</dbReference>
<feature type="region of interest" description="Disordered" evidence="1">
    <location>
        <begin position="82"/>
        <end position="101"/>
    </location>
</feature>
<evidence type="ECO:0000313" key="2">
    <source>
        <dbReference type="EMBL" id="KAF2756678.1"/>
    </source>
</evidence>
<organism evidence="2 3">
    <name type="scientific">Pseudovirgaria hyperparasitica</name>
    <dbReference type="NCBI Taxonomy" id="470096"/>
    <lineage>
        <taxon>Eukaryota</taxon>
        <taxon>Fungi</taxon>
        <taxon>Dikarya</taxon>
        <taxon>Ascomycota</taxon>
        <taxon>Pezizomycotina</taxon>
        <taxon>Dothideomycetes</taxon>
        <taxon>Dothideomycetes incertae sedis</taxon>
        <taxon>Acrospermales</taxon>
        <taxon>Acrospermaceae</taxon>
        <taxon>Pseudovirgaria</taxon>
    </lineage>
</organism>
<reference evidence="2" key="1">
    <citation type="journal article" date="2020" name="Stud. Mycol.">
        <title>101 Dothideomycetes genomes: a test case for predicting lifestyles and emergence of pathogens.</title>
        <authorList>
            <person name="Haridas S."/>
            <person name="Albert R."/>
            <person name="Binder M."/>
            <person name="Bloem J."/>
            <person name="Labutti K."/>
            <person name="Salamov A."/>
            <person name="Andreopoulos B."/>
            <person name="Baker S."/>
            <person name="Barry K."/>
            <person name="Bills G."/>
            <person name="Bluhm B."/>
            <person name="Cannon C."/>
            <person name="Castanera R."/>
            <person name="Culley D."/>
            <person name="Daum C."/>
            <person name="Ezra D."/>
            <person name="Gonzalez J."/>
            <person name="Henrissat B."/>
            <person name="Kuo A."/>
            <person name="Liang C."/>
            <person name="Lipzen A."/>
            <person name="Lutzoni F."/>
            <person name="Magnuson J."/>
            <person name="Mondo S."/>
            <person name="Nolan M."/>
            <person name="Ohm R."/>
            <person name="Pangilinan J."/>
            <person name="Park H.-J."/>
            <person name="Ramirez L."/>
            <person name="Alfaro M."/>
            <person name="Sun H."/>
            <person name="Tritt A."/>
            <person name="Yoshinaga Y."/>
            <person name="Zwiers L.-H."/>
            <person name="Turgeon B."/>
            <person name="Goodwin S."/>
            <person name="Spatafora J."/>
            <person name="Crous P."/>
            <person name="Grigoriev I."/>
        </authorList>
    </citation>
    <scope>NUCLEOTIDE SEQUENCE</scope>
    <source>
        <strain evidence="2">CBS 121739</strain>
    </source>
</reference>
<keyword evidence="3" id="KW-1185">Reference proteome</keyword>